<protein>
    <submittedName>
        <fullName evidence="1">Uncharacterized protein</fullName>
    </submittedName>
</protein>
<dbReference type="Proteomes" id="UP001144256">
    <property type="component" value="Unassembled WGS sequence"/>
</dbReference>
<keyword evidence="2" id="KW-1185">Reference proteome</keyword>
<organism evidence="1 2">
    <name type="scientific">Vallitalea longa</name>
    <dbReference type="NCBI Taxonomy" id="2936439"/>
    <lineage>
        <taxon>Bacteria</taxon>
        <taxon>Bacillati</taxon>
        <taxon>Bacillota</taxon>
        <taxon>Clostridia</taxon>
        <taxon>Lachnospirales</taxon>
        <taxon>Vallitaleaceae</taxon>
        <taxon>Vallitalea</taxon>
    </lineage>
</organism>
<name>A0A9W5YCX6_9FIRM</name>
<evidence type="ECO:0000313" key="2">
    <source>
        <dbReference type="Proteomes" id="UP001144256"/>
    </source>
</evidence>
<dbReference type="AlphaFoldDB" id="A0A9W5YCX6"/>
<comment type="caution">
    <text evidence="1">The sequence shown here is derived from an EMBL/GenBank/DDBJ whole genome shotgun (WGS) entry which is preliminary data.</text>
</comment>
<sequence length="330" mass="39381">MEIKLPLAIPPLTGRMHIAFPLAIMLTKDTNKVWFYNHYIQMMCSNTYDKYGFLDYSFYVGSICNGWWNNPLLEVQYFNTDIVFKSKKDILDFIISMLKDNYYILTQDLDYFRKKFLKKPRTSYHYIFGCNTDENVLYTVGHQNGYHGGNKLSFKDFVDDMKTYTNQQIVLLKVKEYPLEIDLPFIRKQIHDYVYSRNSSEDLKVYQTTNTTFSYGLKTYDNIFSYFNKLLDGKVKNDIRIPHILWEHKKCMYLRLSYIDTNVFSIDKELLEHFKELSRITSLAKNYMVRSLIDDDPKYIEKPFNQIRSLKEEEHKLMMDLLDILPGEGD</sequence>
<evidence type="ECO:0000313" key="1">
    <source>
        <dbReference type="EMBL" id="GKX30068.1"/>
    </source>
</evidence>
<gene>
    <name evidence="1" type="ORF">SH1V18_25480</name>
</gene>
<dbReference type="EMBL" id="BRLB01000007">
    <property type="protein sequence ID" value="GKX30068.1"/>
    <property type="molecule type" value="Genomic_DNA"/>
</dbReference>
<accession>A0A9W5YCX6</accession>
<dbReference type="RefSeq" id="WP_281815942.1">
    <property type="nucleotide sequence ID" value="NZ_BRLB01000007.1"/>
</dbReference>
<reference evidence="1" key="1">
    <citation type="submission" date="2022-06" db="EMBL/GenBank/DDBJ databases">
        <title>Vallitalea longa sp. nov., an anaerobic bacterium isolated from marine sediment.</title>
        <authorList>
            <person name="Hirano S."/>
            <person name="Terahara T."/>
            <person name="Mori K."/>
            <person name="Hamada M."/>
            <person name="Matsumoto R."/>
            <person name="Kobayashi T."/>
        </authorList>
    </citation>
    <scope>NUCLEOTIDE SEQUENCE</scope>
    <source>
        <strain evidence="1">SH18-1</strain>
    </source>
</reference>
<proteinExistence type="predicted"/>